<feature type="compositionally biased region" description="Pro residues" evidence="1">
    <location>
        <begin position="231"/>
        <end position="241"/>
    </location>
</feature>
<proteinExistence type="predicted"/>
<dbReference type="EMBL" id="NMVI01000025">
    <property type="protein sequence ID" value="OYN85340.1"/>
    <property type="molecule type" value="Genomic_DNA"/>
</dbReference>
<accession>A0A255E207</accession>
<evidence type="ECO:0000313" key="3">
    <source>
        <dbReference type="EMBL" id="OYN85340.1"/>
    </source>
</evidence>
<name>A0A255E207_9ACTN</name>
<feature type="region of interest" description="Disordered" evidence="1">
    <location>
        <begin position="1"/>
        <end position="33"/>
    </location>
</feature>
<organism evidence="3 4">
    <name type="scientific">Parenemella sanctibonifatiensis</name>
    <dbReference type="NCBI Taxonomy" id="2016505"/>
    <lineage>
        <taxon>Bacteria</taxon>
        <taxon>Bacillati</taxon>
        <taxon>Actinomycetota</taxon>
        <taxon>Actinomycetes</taxon>
        <taxon>Propionibacteriales</taxon>
        <taxon>Propionibacteriaceae</taxon>
        <taxon>Parenemella</taxon>
    </lineage>
</organism>
<keyword evidence="2" id="KW-1133">Transmembrane helix</keyword>
<sequence length="313" mass="32320">MEAMSDDLPPDMPGPLPPPDGAPLAQPYPLDQDDPVRVGDFWVDARLTATPAGVAYLAHEDESEHPAMVILLSMGAAASASARDRFAGAVNELHIDTVIARGGDGQDEGRLAHKFRGEEDNPVEPGDDPEAPWVALEWNGSQTAVDEADRLLHRVDLGTLRPVGTPAGPDFQLPWVTSAGPGRARVWPLPWPGRHDRAGGISVLASWLVVIFIAALALMIVLMVLQQPTIPPPSPTDPPPSDSTSSPTSPPPSGSPQSPESGSPSSPESGSPSPESGSPSPESGSPSPESGSPSPETGSPSGGGPPTGPNPRL</sequence>
<reference evidence="3 4" key="1">
    <citation type="submission" date="2017-07" db="EMBL/GenBank/DDBJ databases">
        <title>Draft whole genome sequences of clinical Proprionibacteriaceae strains.</title>
        <authorList>
            <person name="Bernier A.-M."/>
            <person name="Bernard K."/>
            <person name="Domingo M.-C."/>
        </authorList>
    </citation>
    <scope>NUCLEOTIDE SEQUENCE [LARGE SCALE GENOMIC DNA]</scope>
    <source>
        <strain evidence="3 4">NML 160184</strain>
    </source>
</reference>
<comment type="caution">
    <text evidence="3">The sequence shown here is derived from an EMBL/GenBank/DDBJ whole genome shotgun (WGS) entry which is preliminary data.</text>
</comment>
<feature type="compositionally biased region" description="Pro residues" evidence="1">
    <location>
        <begin position="10"/>
        <end position="21"/>
    </location>
</feature>
<keyword evidence="2" id="KW-0472">Membrane</keyword>
<keyword evidence="2" id="KW-0812">Transmembrane</keyword>
<dbReference type="AlphaFoldDB" id="A0A255E207"/>
<dbReference type="Proteomes" id="UP000216533">
    <property type="component" value="Unassembled WGS sequence"/>
</dbReference>
<feature type="compositionally biased region" description="Low complexity" evidence="1">
    <location>
        <begin position="255"/>
        <end position="299"/>
    </location>
</feature>
<evidence type="ECO:0000313" key="4">
    <source>
        <dbReference type="Proteomes" id="UP000216533"/>
    </source>
</evidence>
<gene>
    <name evidence="3" type="ORF">CGZ92_11120</name>
</gene>
<evidence type="ECO:0000256" key="2">
    <source>
        <dbReference type="SAM" id="Phobius"/>
    </source>
</evidence>
<feature type="region of interest" description="Disordered" evidence="1">
    <location>
        <begin position="231"/>
        <end position="313"/>
    </location>
</feature>
<protein>
    <submittedName>
        <fullName evidence="3">Uncharacterized protein</fullName>
    </submittedName>
</protein>
<evidence type="ECO:0000256" key="1">
    <source>
        <dbReference type="SAM" id="MobiDB-lite"/>
    </source>
</evidence>
<feature type="transmembrane region" description="Helical" evidence="2">
    <location>
        <begin position="204"/>
        <end position="225"/>
    </location>
</feature>